<feature type="transmembrane region" description="Helical" evidence="3">
    <location>
        <begin position="276"/>
        <end position="302"/>
    </location>
</feature>
<dbReference type="InterPro" id="IPR050327">
    <property type="entry name" value="Proton-linked_MCT"/>
</dbReference>
<dbReference type="CDD" id="cd17352">
    <property type="entry name" value="MFS_MCT_SLC16"/>
    <property type="match status" value="1"/>
</dbReference>
<keyword evidence="6" id="KW-1185">Reference proteome</keyword>
<feature type="transmembrane region" description="Helical" evidence="3">
    <location>
        <begin position="373"/>
        <end position="395"/>
    </location>
</feature>
<dbReference type="PROSITE" id="PS51257">
    <property type="entry name" value="PROKAR_LIPOPROTEIN"/>
    <property type="match status" value="1"/>
</dbReference>
<gene>
    <name evidence="5" type="primary">SLC16A12</name>
    <name evidence="5" type="ORF">BLAG_LOCUS23569</name>
</gene>
<dbReference type="Pfam" id="PF07690">
    <property type="entry name" value="MFS_1"/>
    <property type="match status" value="1"/>
</dbReference>
<sequence length="504" mass="53257">MIMTVRYTKPLDGGWGWAVVLAVFVICACTMGVTRSFGVFFIEFTAQFNQPATSTSWVISVAMAITFGGAIFGGMFGTMFGFRPVAMVGGVLAAVGCILTSFAGSIVHLYLTTGVLTGFGSSLAFIPSMSMVGKYFDKKRALANGIAFSGVSVGNIVFPPVFTYLIEEYGWRGSFLIAAGVMLNITAFAALLRPIQLPMPTPGPDTQAPANPNAPYRNGHSDTEQIGLPRDDSEMGPPTGAGPADDMKVAIVSNGKSATPTPRSPGKMILAQWKSLLAYIPFVCLTISVFLLGFGFFIPIVHMAPRARYLGIEQYQAAFLISMISIGDVVGRIASGLLPTFRRFRLLHWYILAMLGMGTTSLLSPLANTYATLATYSVFYGILGGASMSISLTVLAELVGPARLSNAMGLMTLLMSVAILGGPPVAGALYDATQNYNMSFIVAGCAPVLGGLVAAIMLCLGDENVRRVSGRESSPPDPVNGARSSVVKSDDKDVLKPFAIETSV</sequence>
<feature type="compositionally biased region" description="Basic and acidic residues" evidence="2">
    <location>
        <begin position="219"/>
        <end position="233"/>
    </location>
</feature>
<evidence type="ECO:0000313" key="5">
    <source>
        <dbReference type="EMBL" id="CAH1271591.1"/>
    </source>
</evidence>
<evidence type="ECO:0000256" key="3">
    <source>
        <dbReference type="SAM" id="Phobius"/>
    </source>
</evidence>
<evidence type="ECO:0000313" key="6">
    <source>
        <dbReference type="Proteomes" id="UP000838412"/>
    </source>
</evidence>
<dbReference type="OrthoDB" id="2213137at2759"/>
<keyword evidence="3" id="KW-0472">Membrane</keyword>
<dbReference type="PANTHER" id="PTHR11360:SF316">
    <property type="entry name" value="MONOCARBOXYLATE TRANSPORTER 12-LIKE"/>
    <property type="match status" value="1"/>
</dbReference>
<name>A0A8K0AA98_BRALA</name>
<evidence type="ECO:0000256" key="2">
    <source>
        <dbReference type="SAM" id="MobiDB-lite"/>
    </source>
</evidence>
<dbReference type="SUPFAM" id="SSF103473">
    <property type="entry name" value="MFS general substrate transporter"/>
    <property type="match status" value="1"/>
</dbReference>
<evidence type="ECO:0000256" key="1">
    <source>
        <dbReference type="ARBA" id="ARBA00004141"/>
    </source>
</evidence>
<dbReference type="InterPro" id="IPR011701">
    <property type="entry name" value="MFS"/>
</dbReference>
<feature type="transmembrane region" description="Helical" evidence="3">
    <location>
        <begin position="85"/>
        <end position="103"/>
    </location>
</feature>
<dbReference type="InterPro" id="IPR020846">
    <property type="entry name" value="MFS_dom"/>
</dbReference>
<dbReference type="PROSITE" id="PS50850">
    <property type="entry name" value="MFS"/>
    <property type="match status" value="1"/>
</dbReference>
<dbReference type="AlphaFoldDB" id="A0A8K0AA98"/>
<keyword evidence="3" id="KW-0812">Transmembrane</keyword>
<feature type="transmembrane region" description="Helical" evidence="3">
    <location>
        <begin position="314"/>
        <end position="334"/>
    </location>
</feature>
<keyword evidence="3" id="KW-1133">Transmembrane helix</keyword>
<reference evidence="5" key="1">
    <citation type="submission" date="2022-01" db="EMBL/GenBank/DDBJ databases">
        <authorList>
            <person name="Braso-Vives M."/>
        </authorList>
    </citation>
    <scope>NUCLEOTIDE SEQUENCE</scope>
</reference>
<organism evidence="5 6">
    <name type="scientific">Branchiostoma lanceolatum</name>
    <name type="common">Common lancelet</name>
    <name type="synonym">Amphioxus lanceolatum</name>
    <dbReference type="NCBI Taxonomy" id="7740"/>
    <lineage>
        <taxon>Eukaryota</taxon>
        <taxon>Metazoa</taxon>
        <taxon>Chordata</taxon>
        <taxon>Cephalochordata</taxon>
        <taxon>Leptocardii</taxon>
        <taxon>Amphioxiformes</taxon>
        <taxon>Branchiostomatidae</taxon>
        <taxon>Branchiostoma</taxon>
    </lineage>
</organism>
<dbReference type="Gene3D" id="1.20.1250.20">
    <property type="entry name" value="MFS general substrate transporter like domains"/>
    <property type="match status" value="2"/>
</dbReference>
<feature type="transmembrane region" description="Helical" evidence="3">
    <location>
        <begin position="174"/>
        <end position="192"/>
    </location>
</feature>
<feature type="transmembrane region" description="Helical" evidence="3">
    <location>
        <begin position="57"/>
        <end position="78"/>
    </location>
</feature>
<dbReference type="InterPro" id="IPR036259">
    <property type="entry name" value="MFS_trans_sf"/>
</dbReference>
<accession>A0A8K0AA98</accession>
<protein>
    <submittedName>
        <fullName evidence="5">SLC16A12 protein</fullName>
    </submittedName>
</protein>
<dbReference type="Proteomes" id="UP000838412">
    <property type="component" value="Chromosome 8"/>
</dbReference>
<dbReference type="PANTHER" id="PTHR11360">
    <property type="entry name" value="MONOCARBOXYLATE TRANSPORTER"/>
    <property type="match status" value="1"/>
</dbReference>
<comment type="subcellular location">
    <subcellularLocation>
        <location evidence="1">Membrane</location>
        <topology evidence="1">Multi-pass membrane protein</topology>
    </subcellularLocation>
</comment>
<feature type="transmembrane region" description="Helical" evidence="3">
    <location>
        <begin position="407"/>
        <end position="430"/>
    </location>
</feature>
<feature type="region of interest" description="Disordered" evidence="2">
    <location>
        <begin position="201"/>
        <end position="242"/>
    </location>
</feature>
<feature type="transmembrane region" description="Helical" evidence="3">
    <location>
        <begin position="346"/>
        <end position="367"/>
    </location>
</feature>
<feature type="transmembrane region" description="Helical" evidence="3">
    <location>
        <begin position="141"/>
        <end position="162"/>
    </location>
</feature>
<feature type="transmembrane region" description="Helical" evidence="3">
    <location>
        <begin position="436"/>
        <end position="461"/>
    </location>
</feature>
<evidence type="ECO:0000259" key="4">
    <source>
        <dbReference type="PROSITE" id="PS50850"/>
    </source>
</evidence>
<feature type="transmembrane region" description="Helical" evidence="3">
    <location>
        <begin position="109"/>
        <end position="129"/>
    </location>
</feature>
<dbReference type="EMBL" id="OV696693">
    <property type="protein sequence ID" value="CAH1271591.1"/>
    <property type="molecule type" value="Genomic_DNA"/>
</dbReference>
<proteinExistence type="predicted"/>
<dbReference type="GO" id="GO:0016020">
    <property type="term" value="C:membrane"/>
    <property type="evidence" value="ECO:0007669"/>
    <property type="project" value="UniProtKB-SubCell"/>
</dbReference>
<feature type="transmembrane region" description="Helical" evidence="3">
    <location>
        <begin position="15"/>
        <end position="37"/>
    </location>
</feature>
<feature type="domain" description="Major facilitator superfamily (MFS) profile" evidence="4">
    <location>
        <begin position="1"/>
        <end position="462"/>
    </location>
</feature>
<feature type="region of interest" description="Disordered" evidence="2">
    <location>
        <begin position="467"/>
        <end position="489"/>
    </location>
</feature>
<dbReference type="GO" id="GO:0008028">
    <property type="term" value="F:monocarboxylic acid transmembrane transporter activity"/>
    <property type="evidence" value="ECO:0007669"/>
    <property type="project" value="TreeGrafter"/>
</dbReference>